<keyword evidence="3" id="KW-1185">Reference proteome</keyword>
<comment type="caution">
    <text evidence="2">The sequence shown here is derived from an EMBL/GenBank/DDBJ whole genome shotgun (WGS) entry which is preliminary data.</text>
</comment>
<dbReference type="AlphaFoldDB" id="A0A811Y1B5"/>
<gene>
    <name evidence="2" type="ORF">NYPRO_LOCUS2190</name>
</gene>
<name>A0A811Y1B5_NYCPR</name>
<accession>A0A811Y1B5</accession>
<evidence type="ECO:0000313" key="2">
    <source>
        <dbReference type="EMBL" id="CAD7669396.1"/>
    </source>
</evidence>
<protein>
    <submittedName>
        <fullName evidence="2">(raccoon dog) hypothetical protein</fullName>
    </submittedName>
</protein>
<evidence type="ECO:0000313" key="3">
    <source>
        <dbReference type="Proteomes" id="UP000645828"/>
    </source>
</evidence>
<feature type="compositionally biased region" description="Basic and acidic residues" evidence="1">
    <location>
        <begin position="24"/>
        <end position="47"/>
    </location>
</feature>
<sequence>MGLHGQRGACLPCPSPSAPPPAHPHMERGREREAETKEGGQRREPENVHCGLIYKGKEEKRKKRKKEKKKKFSTTPAPEEWIGFWTIC</sequence>
<evidence type="ECO:0000256" key="1">
    <source>
        <dbReference type="SAM" id="MobiDB-lite"/>
    </source>
</evidence>
<dbReference type="Proteomes" id="UP000645828">
    <property type="component" value="Unassembled WGS sequence"/>
</dbReference>
<proteinExistence type="predicted"/>
<organism evidence="2 3">
    <name type="scientific">Nyctereutes procyonoides</name>
    <name type="common">Raccoon dog</name>
    <name type="synonym">Canis procyonoides</name>
    <dbReference type="NCBI Taxonomy" id="34880"/>
    <lineage>
        <taxon>Eukaryota</taxon>
        <taxon>Metazoa</taxon>
        <taxon>Chordata</taxon>
        <taxon>Craniata</taxon>
        <taxon>Vertebrata</taxon>
        <taxon>Euteleostomi</taxon>
        <taxon>Mammalia</taxon>
        <taxon>Eutheria</taxon>
        <taxon>Laurasiatheria</taxon>
        <taxon>Carnivora</taxon>
        <taxon>Caniformia</taxon>
        <taxon>Canidae</taxon>
        <taxon>Nyctereutes</taxon>
    </lineage>
</organism>
<feature type="region of interest" description="Disordered" evidence="1">
    <location>
        <begin position="1"/>
        <end position="76"/>
    </location>
</feature>
<feature type="compositionally biased region" description="Pro residues" evidence="1">
    <location>
        <begin position="13"/>
        <end position="23"/>
    </location>
</feature>
<dbReference type="EMBL" id="CAJHUB010000653">
    <property type="protein sequence ID" value="CAD7669396.1"/>
    <property type="molecule type" value="Genomic_DNA"/>
</dbReference>
<reference evidence="2" key="1">
    <citation type="submission" date="2020-12" db="EMBL/GenBank/DDBJ databases">
        <authorList>
            <consortium name="Molecular Ecology Group"/>
        </authorList>
    </citation>
    <scope>NUCLEOTIDE SEQUENCE</scope>
    <source>
        <strain evidence="2">TBG_1078</strain>
    </source>
</reference>
<feature type="compositionally biased region" description="Basic residues" evidence="1">
    <location>
        <begin position="60"/>
        <end position="72"/>
    </location>
</feature>